<evidence type="ECO:0000313" key="2">
    <source>
        <dbReference type="EMBL" id="HIR91900.1"/>
    </source>
</evidence>
<sequence>MAGKKELVLYYRPRGAANPAKLKGVLVSMGIRIRNIQPDQLEEQVGYLAGMEGYGPVNRENKPERFGEAEELTREALVMYQFTEARLEEFLLRFRKAGVPRVELKAVVTQTNAAWSFRQLYQELCREHQEMERQRAERQMQEKQEQEKQEIEKQEQEKRG</sequence>
<proteinExistence type="predicted"/>
<reference evidence="2" key="1">
    <citation type="submission" date="2020-10" db="EMBL/GenBank/DDBJ databases">
        <authorList>
            <person name="Gilroy R."/>
        </authorList>
    </citation>
    <scope>NUCLEOTIDE SEQUENCE</scope>
    <source>
        <strain evidence="2">ChiSxjej1B13-7041</strain>
    </source>
</reference>
<dbReference type="Pfam" id="PF12646">
    <property type="entry name" value="DUF3783"/>
    <property type="match status" value="1"/>
</dbReference>
<name>A0A9D1JEP9_9FIRM</name>
<dbReference type="AlphaFoldDB" id="A0A9D1JEP9"/>
<gene>
    <name evidence="2" type="ORF">IAB98_00580</name>
</gene>
<protein>
    <submittedName>
        <fullName evidence="2">DUF3783 domain-containing protein</fullName>
    </submittedName>
</protein>
<evidence type="ECO:0000256" key="1">
    <source>
        <dbReference type="SAM" id="MobiDB-lite"/>
    </source>
</evidence>
<dbReference type="InterPro" id="IPR016621">
    <property type="entry name" value="UCP014543"/>
</dbReference>
<feature type="region of interest" description="Disordered" evidence="1">
    <location>
        <begin position="131"/>
        <end position="160"/>
    </location>
</feature>
<dbReference type="EMBL" id="DVHU01000007">
    <property type="protein sequence ID" value="HIR91900.1"/>
    <property type="molecule type" value="Genomic_DNA"/>
</dbReference>
<evidence type="ECO:0000313" key="3">
    <source>
        <dbReference type="Proteomes" id="UP000886841"/>
    </source>
</evidence>
<comment type="caution">
    <text evidence="2">The sequence shown here is derived from an EMBL/GenBank/DDBJ whole genome shotgun (WGS) entry which is preliminary data.</text>
</comment>
<organism evidence="2 3">
    <name type="scientific">Candidatus Egerieimonas intestinavium</name>
    <dbReference type="NCBI Taxonomy" id="2840777"/>
    <lineage>
        <taxon>Bacteria</taxon>
        <taxon>Bacillati</taxon>
        <taxon>Bacillota</taxon>
        <taxon>Clostridia</taxon>
        <taxon>Lachnospirales</taxon>
        <taxon>Lachnospiraceae</taxon>
        <taxon>Lachnospiraceae incertae sedis</taxon>
        <taxon>Candidatus Egerieimonas</taxon>
    </lineage>
</organism>
<dbReference type="Proteomes" id="UP000886841">
    <property type="component" value="Unassembled WGS sequence"/>
</dbReference>
<accession>A0A9D1JEP9</accession>
<reference evidence="2" key="2">
    <citation type="journal article" date="2021" name="PeerJ">
        <title>Extensive microbial diversity within the chicken gut microbiome revealed by metagenomics and culture.</title>
        <authorList>
            <person name="Gilroy R."/>
            <person name="Ravi A."/>
            <person name="Getino M."/>
            <person name="Pursley I."/>
            <person name="Horton D.L."/>
            <person name="Alikhan N.F."/>
            <person name="Baker D."/>
            <person name="Gharbi K."/>
            <person name="Hall N."/>
            <person name="Watson M."/>
            <person name="Adriaenssens E.M."/>
            <person name="Foster-Nyarko E."/>
            <person name="Jarju S."/>
            <person name="Secka A."/>
            <person name="Antonio M."/>
            <person name="Oren A."/>
            <person name="Chaudhuri R.R."/>
            <person name="La Ragione R."/>
            <person name="Hildebrand F."/>
            <person name="Pallen M.J."/>
        </authorList>
    </citation>
    <scope>NUCLEOTIDE SEQUENCE</scope>
    <source>
        <strain evidence="2">ChiSxjej1B13-7041</strain>
    </source>
</reference>